<proteinExistence type="predicted"/>
<keyword evidence="4" id="KW-1185">Reference proteome</keyword>
<evidence type="ECO:0000259" key="2">
    <source>
        <dbReference type="PROSITE" id="PS50181"/>
    </source>
</evidence>
<comment type="caution">
    <text evidence="3">The sequence shown here is derived from an EMBL/GenBank/DDBJ whole genome shotgun (WGS) entry which is preliminary data.</text>
</comment>
<dbReference type="PANTHER" id="PTHR14753:SF3">
    <property type="entry name" value="F-BOX ONLY PROTEIN 38"/>
    <property type="match status" value="1"/>
</dbReference>
<feature type="compositionally biased region" description="Polar residues" evidence="1">
    <location>
        <begin position="672"/>
        <end position="683"/>
    </location>
</feature>
<feature type="region of interest" description="Disordered" evidence="1">
    <location>
        <begin position="855"/>
        <end position="947"/>
    </location>
</feature>
<dbReference type="SUPFAM" id="SSF52047">
    <property type="entry name" value="RNI-like"/>
    <property type="match status" value="2"/>
</dbReference>
<dbReference type="EMBL" id="CAXIEN010000167">
    <property type="protein sequence ID" value="CAL1283370.1"/>
    <property type="molecule type" value="Genomic_DNA"/>
</dbReference>
<dbReference type="GO" id="GO:0005634">
    <property type="term" value="C:nucleus"/>
    <property type="evidence" value="ECO:0007669"/>
    <property type="project" value="TreeGrafter"/>
</dbReference>
<dbReference type="InterPro" id="IPR001810">
    <property type="entry name" value="F-box_dom"/>
</dbReference>
<feature type="compositionally biased region" description="Acidic residues" evidence="1">
    <location>
        <begin position="662"/>
        <end position="671"/>
    </location>
</feature>
<dbReference type="CDD" id="cd22107">
    <property type="entry name" value="F-box_FBXO38"/>
    <property type="match status" value="1"/>
</dbReference>
<feature type="compositionally biased region" description="Basic residues" evidence="1">
    <location>
        <begin position="892"/>
        <end position="920"/>
    </location>
</feature>
<dbReference type="SUPFAM" id="SSF81383">
    <property type="entry name" value="F-box domain"/>
    <property type="match status" value="1"/>
</dbReference>
<name>A0AAV2AHH7_9ARAC</name>
<evidence type="ECO:0000256" key="1">
    <source>
        <dbReference type="SAM" id="MobiDB-lite"/>
    </source>
</evidence>
<dbReference type="Pfam" id="PF00646">
    <property type="entry name" value="F-box"/>
    <property type="match status" value="1"/>
</dbReference>
<sequence>MIDQKHPILTDLSHELLCHILQYLPLQEVLSISMLCKKLLAAVSMHLRLCKSIDFCEGKIYGYMPSSITDDHMHSLFDKCPHLETVYGLHPLKVERRRLRKRSALTVPGIIEALSLCHNLKSVETSDLRLLEAIMQHLPQLKIIGHFQNRDGVFPPQASQRLKLLPYPRISSLHLIGVEVPELTAMPHLEHLHLQCVRFTKLQPFRAFLATKLKTFVMKHCMGPSLSLRYLSLIIALSSSPALTRLELVRVPLPGGLFQRAVEDSYRHSGFVNLKTLVISGCKGVLEADLGHLMIVASKNLERVFIQPSLTRDSLFVSLSFAQCEFPKLKDIHLGYVDKLDFSGSWSNDSLVSLGLAEVPDTPSSLTDSGMKVISELFPHIKSMSVSNCPHLMAMDQWSVRVNGELQGWKELTDLTLQRCHCLQLPSFAVFLAYLPKIEVVILNDMFREPPKGCSHVGLSAGTGLGMSSAVVSNQDEHIAVQGHQQDFELQADDHMENEEMDRDFIDVDNEENPDQHIMVLQQEFFDEENHVAPAAVMQRENVDPENRIENMEQEIPENRIRRELNEDYDGESNENNAEGNNYDRKYMLFGESESSSGDEDGHSKNPNSLNEAKPMKVSRKVGTDSCDFQVVDSVNNASCSESSKHPPSQCNPSPNSFGEIMDVDSDDEEISNLTKGKSQNKSFRSEDSDSYIKKCAHSKICTNKCSKGFDPSQPSTSRDGNCLDCSCVDSDSEMREIRTNVKDEMKSHEIGDNHQHKNITSAPVSTKRKRTAEINKLPDEIFQGPLTRNRKRILHRKIKKEPTFPESSNLSTANRDDLPNISAESPSRNRNPIGSRSEIASAYIANLPIKTEPLDDEYDLNENPPDNQNVNKQDQCRNPSEENVSNGHDKQRARKHKKHKHKKSKKSSKCGRLCRKRGPVTRSRSSRYPYDGHDVISQGTQATSADIRRSLRKQRNCSLRCKRRGNGACGSSHRRSHNHISARQQMRKPKQSKPNVEVQNKSTSTSDPLMEDDAVQTLRLVSETLISLTIISCGISDIFIDHCHSLSHVEVQACRILKMFQISYCPSLKRFNISQCPKLTLEVIVPEVLSLVATKKLLVSFEPCMQIYYPSDSEKIIFSKAPLDQSIILFHDFTSPVNESIQATAKENLLRWMEIVQKMYYSPMYLNFYKFWLLRQRQKKKKKSKVKFRENRIRYPYGHSLRRIHGIFPVLPSTDPDCGKEGRYQILTNDHVFASALENKSWNNGFPAPETCEDYTEDDALLSMIETEYTERRLKMRKKIVSFYIPVSENN</sequence>
<evidence type="ECO:0000313" key="3">
    <source>
        <dbReference type="EMBL" id="CAL1283370.1"/>
    </source>
</evidence>
<dbReference type="GO" id="GO:0070936">
    <property type="term" value="P:protein K48-linked ubiquitination"/>
    <property type="evidence" value="ECO:0007669"/>
    <property type="project" value="TreeGrafter"/>
</dbReference>
<feature type="region of interest" description="Disordered" evidence="1">
    <location>
        <begin position="542"/>
        <end position="562"/>
    </location>
</feature>
<reference evidence="3 4" key="1">
    <citation type="submission" date="2024-04" db="EMBL/GenBank/DDBJ databases">
        <authorList>
            <person name="Rising A."/>
            <person name="Reimegard J."/>
            <person name="Sonavane S."/>
            <person name="Akerstrom W."/>
            <person name="Nylinder S."/>
            <person name="Hedman E."/>
            <person name="Kallberg Y."/>
        </authorList>
    </citation>
    <scope>NUCLEOTIDE SEQUENCE [LARGE SCALE GENOMIC DNA]</scope>
</reference>
<feature type="region of interest" description="Disordered" evidence="1">
    <location>
        <begin position="965"/>
        <end position="1010"/>
    </location>
</feature>
<dbReference type="InterPro" id="IPR042354">
    <property type="entry name" value="FBX38"/>
</dbReference>
<feature type="domain" description="F-box" evidence="2">
    <location>
        <begin position="6"/>
        <end position="53"/>
    </location>
</feature>
<dbReference type="GO" id="GO:0031146">
    <property type="term" value="P:SCF-dependent proteasomal ubiquitin-dependent protein catabolic process"/>
    <property type="evidence" value="ECO:0007669"/>
    <property type="project" value="InterPro"/>
</dbReference>
<gene>
    <name evidence="3" type="ORF">LARSCL_LOCUS12564</name>
</gene>
<feature type="region of interest" description="Disordered" evidence="1">
    <location>
        <begin position="638"/>
        <end position="689"/>
    </location>
</feature>
<feature type="compositionally biased region" description="Polar residues" evidence="1">
    <location>
        <begin position="993"/>
        <end position="1008"/>
    </location>
</feature>
<feature type="compositionally biased region" description="Basic residues" evidence="1">
    <location>
        <begin position="973"/>
        <end position="992"/>
    </location>
</feature>
<dbReference type="InterPro" id="IPR032675">
    <property type="entry name" value="LRR_dom_sf"/>
</dbReference>
<feature type="region of interest" description="Disordered" evidence="1">
    <location>
        <begin position="592"/>
        <end position="618"/>
    </location>
</feature>
<feature type="compositionally biased region" description="Polar residues" evidence="1">
    <location>
        <begin position="823"/>
        <end position="835"/>
    </location>
</feature>
<organism evidence="3 4">
    <name type="scientific">Larinioides sclopetarius</name>
    <dbReference type="NCBI Taxonomy" id="280406"/>
    <lineage>
        <taxon>Eukaryota</taxon>
        <taxon>Metazoa</taxon>
        <taxon>Ecdysozoa</taxon>
        <taxon>Arthropoda</taxon>
        <taxon>Chelicerata</taxon>
        <taxon>Arachnida</taxon>
        <taxon>Araneae</taxon>
        <taxon>Araneomorphae</taxon>
        <taxon>Entelegynae</taxon>
        <taxon>Araneoidea</taxon>
        <taxon>Araneidae</taxon>
        <taxon>Larinioides</taxon>
    </lineage>
</organism>
<dbReference type="PANTHER" id="PTHR14753">
    <property type="entry name" value="F-BOX ONLY PROTEIN 38"/>
    <property type="match status" value="1"/>
</dbReference>
<feature type="compositionally biased region" description="Polar residues" evidence="1">
    <location>
        <begin position="865"/>
        <end position="887"/>
    </location>
</feature>
<dbReference type="GO" id="GO:0005737">
    <property type="term" value="C:cytoplasm"/>
    <property type="evidence" value="ECO:0007669"/>
    <property type="project" value="TreeGrafter"/>
</dbReference>
<feature type="region of interest" description="Disordered" evidence="1">
    <location>
        <begin position="796"/>
        <end position="836"/>
    </location>
</feature>
<evidence type="ECO:0000313" key="4">
    <source>
        <dbReference type="Proteomes" id="UP001497382"/>
    </source>
</evidence>
<dbReference type="Gene3D" id="3.80.10.10">
    <property type="entry name" value="Ribonuclease Inhibitor"/>
    <property type="match status" value="1"/>
</dbReference>
<dbReference type="Proteomes" id="UP001497382">
    <property type="component" value="Unassembled WGS sequence"/>
</dbReference>
<accession>A0AAV2AHH7</accession>
<dbReference type="InterPro" id="IPR036047">
    <property type="entry name" value="F-box-like_dom_sf"/>
</dbReference>
<protein>
    <recommendedName>
        <fullName evidence="2">F-box domain-containing protein</fullName>
    </recommendedName>
</protein>
<dbReference type="PROSITE" id="PS50181">
    <property type="entry name" value="FBOX"/>
    <property type="match status" value="1"/>
</dbReference>
<feature type="compositionally biased region" description="Polar residues" evidence="1">
    <location>
        <begin position="638"/>
        <end position="657"/>
    </location>
</feature>